<evidence type="ECO:0000256" key="4">
    <source>
        <dbReference type="ARBA" id="ARBA00022840"/>
    </source>
</evidence>
<feature type="short sequence motif" description="Q motif" evidence="6">
    <location>
        <begin position="228"/>
        <end position="256"/>
    </location>
</feature>
<keyword evidence="4" id="KW-0067">ATP-binding</keyword>
<gene>
    <name evidence="10" type="ORF">FPE_LOCUS22076</name>
</gene>
<evidence type="ECO:0000256" key="2">
    <source>
        <dbReference type="ARBA" id="ARBA00022801"/>
    </source>
</evidence>
<evidence type="ECO:0000256" key="3">
    <source>
        <dbReference type="ARBA" id="ARBA00022806"/>
    </source>
</evidence>
<evidence type="ECO:0008006" key="12">
    <source>
        <dbReference type="Google" id="ProtNLM"/>
    </source>
</evidence>
<evidence type="ECO:0000256" key="1">
    <source>
        <dbReference type="ARBA" id="ARBA00022741"/>
    </source>
</evidence>
<dbReference type="PROSITE" id="PS51192">
    <property type="entry name" value="HELICASE_ATP_BIND_1"/>
    <property type="match status" value="1"/>
</dbReference>
<dbReference type="PANTHER" id="PTHR47958">
    <property type="entry name" value="ATP-DEPENDENT RNA HELICASE DBP3"/>
    <property type="match status" value="1"/>
</dbReference>
<organism evidence="10 11">
    <name type="scientific">Fraxinus pennsylvanica</name>
    <dbReference type="NCBI Taxonomy" id="56036"/>
    <lineage>
        <taxon>Eukaryota</taxon>
        <taxon>Viridiplantae</taxon>
        <taxon>Streptophyta</taxon>
        <taxon>Embryophyta</taxon>
        <taxon>Tracheophyta</taxon>
        <taxon>Spermatophyta</taxon>
        <taxon>Magnoliopsida</taxon>
        <taxon>eudicotyledons</taxon>
        <taxon>Gunneridae</taxon>
        <taxon>Pentapetalae</taxon>
        <taxon>asterids</taxon>
        <taxon>lamiids</taxon>
        <taxon>Lamiales</taxon>
        <taxon>Oleaceae</taxon>
        <taxon>Oleeae</taxon>
        <taxon>Fraxinus</taxon>
    </lineage>
</organism>
<dbReference type="SUPFAM" id="SSF52540">
    <property type="entry name" value="P-loop containing nucleoside triphosphate hydrolases"/>
    <property type="match status" value="1"/>
</dbReference>
<dbReference type="AlphaFoldDB" id="A0AAD1ZRM8"/>
<dbReference type="Proteomes" id="UP000834106">
    <property type="component" value="Chromosome 13"/>
</dbReference>
<dbReference type="GO" id="GO:0005524">
    <property type="term" value="F:ATP binding"/>
    <property type="evidence" value="ECO:0007669"/>
    <property type="project" value="UniProtKB-KW"/>
</dbReference>
<evidence type="ECO:0000256" key="7">
    <source>
        <dbReference type="SAM" id="MobiDB-lite"/>
    </source>
</evidence>
<name>A0AAD1ZRM8_9LAMI</name>
<dbReference type="Pfam" id="PF00270">
    <property type="entry name" value="DEAD"/>
    <property type="match status" value="1"/>
</dbReference>
<dbReference type="Gene3D" id="3.40.50.300">
    <property type="entry name" value="P-loop containing nucleotide triphosphate hydrolases"/>
    <property type="match status" value="1"/>
</dbReference>
<dbReference type="InterPro" id="IPR011545">
    <property type="entry name" value="DEAD/DEAH_box_helicase_dom"/>
</dbReference>
<feature type="domain" description="DEAD-box RNA helicase Q" evidence="9">
    <location>
        <begin position="228"/>
        <end position="256"/>
    </location>
</feature>
<keyword evidence="3" id="KW-0347">Helicase</keyword>
<feature type="domain" description="Helicase ATP-binding" evidence="8">
    <location>
        <begin position="259"/>
        <end position="368"/>
    </location>
</feature>
<dbReference type="InterPro" id="IPR014014">
    <property type="entry name" value="RNA_helicase_DEAD_Q_motif"/>
</dbReference>
<accession>A0AAD1ZRM8</accession>
<reference evidence="10" key="1">
    <citation type="submission" date="2023-05" db="EMBL/GenBank/DDBJ databases">
        <authorList>
            <person name="Huff M."/>
        </authorList>
    </citation>
    <scope>NUCLEOTIDE SEQUENCE</scope>
</reference>
<evidence type="ECO:0000256" key="5">
    <source>
        <dbReference type="ARBA" id="ARBA00022884"/>
    </source>
</evidence>
<evidence type="ECO:0000259" key="8">
    <source>
        <dbReference type="PROSITE" id="PS51192"/>
    </source>
</evidence>
<proteinExistence type="predicted"/>
<dbReference type="PROSITE" id="PS51195">
    <property type="entry name" value="Q_MOTIF"/>
    <property type="match status" value="1"/>
</dbReference>
<keyword evidence="11" id="KW-1185">Reference proteome</keyword>
<dbReference type="InterPro" id="IPR027417">
    <property type="entry name" value="P-loop_NTPase"/>
</dbReference>
<dbReference type="GO" id="GO:0003724">
    <property type="term" value="F:RNA helicase activity"/>
    <property type="evidence" value="ECO:0007669"/>
    <property type="project" value="InterPro"/>
</dbReference>
<evidence type="ECO:0000259" key="9">
    <source>
        <dbReference type="PROSITE" id="PS51195"/>
    </source>
</evidence>
<protein>
    <recommendedName>
        <fullName evidence="12">RNA helicase</fullName>
    </recommendedName>
</protein>
<dbReference type="GO" id="GO:0003723">
    <property type="term" value="F:RNA binding"/>
    <property type="evidence" value="ECO:0007669"/>
    <property type="project" value="UniProtKB-KW"/>
</dbReference>
<feature type="region of interest" description="Disordered" evidence="7">
    <location>
        <begin position="140"/>
        <end position="167"/>
    </location>
</feature>
<evidence type="ECO:0000256" key="6">
    <source>
        <dbReference type="PROSITE-ProRule" id="PRU00552"/>
    </source>
</evidence>
<evidence type="ECO:0000313" key="11">
    <source>
        <dbReference type="Proteomes" id="UP000834106"/>
    </source>
</evidence>
<evidence type="ECO:0000313" key="10">
    <source>
        <dbReference type="EMBL" id="CAI9774646.1"/>
    </source>
</evidence>
<sequence length="368" mass="42236">MEYTDWDAFVDVRLSSETDPMLRNESSSTMDVLLEFNFQTIKRWLDDRCILTREDNEPAISRFTLVNFTAAYDELKQLLVEELKTYGMSDRYMKEQLADEGIHLGRAIDESLLQSGRIRGDRPVVPASLEAIVSLPKKKDEKERKRERERDRDVERRNREKEHKAREHARLEKLAKLERGAGFSGKISLVDSHWLEKKLEEMTERDWRIFREDFSIYYEGSKIPRPVRSWIENKLSPQLLKAVERAGYKNPSPIQMAAIPLGLQQRDLIGVSETGSGKTAAFLLPMLIYITCLPPMTGENRAEGPYAVVMAPTRELAKQIENLLESSLSKLRTRPQCLQNIWASTLFLLLVGNPLKSNALELGVGVTL</sequence>
<keyword evidence="5" id="KW-0694">RNA-binding</keyword>
<keyword evidence="1" id="KW-0547">Nucleotide-binding</keyword>
<keyword evidence="2" id="KW-0378">Hydrolase</keyword>
<dbReference type="InterPro" id="IPR014001">
    <property type="entry name" value="Helicase_ATP-bd"/>
</dbReference>
<dbReference type="EMBL" id="OU503048">
    <property type="protein sequence ID" value="CAI9774646.1"/>
    <property type="molecule type" value="Genomic_DNA"/>
</dbReference>
<dbReference type="GO" id="GO:0016787">
    <property type="term" value="F:hydrolase activity"/>
    <property type="evidence" value="ECO:0007669"/>
    <property type="project" value="UniProtKB-KW"/>
</dbReference>